<feature type="binding site" evidence="3">
    <location>
        <position position="248"/>
    </location>
    <ligand>
        <name>Fe cation</name>
        <dbReference type="ChEBI" id="CHEBI:24875"/>
    </ligand>
</feature>
<comment type="similarity">
    <text evidence="1">Belongs to the bacterial solute-binding protein 1 family.</text>
</comment>
<dbReference type="STRING" id="1401328.P856_426"/>
<dbReference type="PANTHER" id="PTHR30006:SF15">
    <property type="entry name" value="IRON-UTILIZATION PERIPLASMIC PROTEIN"/>
    <property type="match status" value="1"/>
</dbReference>
<proteinExistence type="inferred from homology"/>
<dbReference type="KEGG" id="efk:P856_426"/>
<protein>
    <submittedName>
        <fullName evidence="4">Iron uptake protein A1</fullName>
    </submittedName>
</protein>
<evidence type="ECO:0000256" key="3">
    <source>
        <dbReference type="PIRSR" id="PIRSR002825-1"/>
    </source>
</evidence>
<evidence type="ECO:0000256" key="2">
    <source>
        <dbReference type="ARBA" id="ARBA00022729"/>
    </source>
</evidence>
<dbReference type="GO" id="GO:0030288">
    <property type="term" value="C:outer membrane-bounded periplasmic space"/>
    <property type="evidence" value="ECO:0007669"/>
    <property type="project" value="TreeGrafter"/>
</dbReference>
<dbReference type="PIRSF" id="PIRSF002825">
    <property type="entry name" value="CfbpA"/>
    <property type="match status" value="1"/>
</dbReference>
<accession>V9TWE4</accession>
<dbReference type="HOGENOM" id="CLU_026974_2_1_5"/>
<feature type="binding site" evidence="3">
    <location>
        <position position="247"/>
    </location>
    <ligand>
        <name>Fe cation</name>
        <dbReference type="ChEBI" id="CHEBI:24875"/>
    </ligand>
</feature>
<evidence type="ECO:0000313" key="5">
    <source>
        <dbReference type="Proteomes" id="UP000018700"/>
    </source>
</evidence>
<keyword evidence="3" id="KW-0408">Iron</keyword>
<organism evidence="4 5">
    <name type="scientific">Candidatus Endolissoclinum faulkneri L5</name>
    <dbReference type="NCBI Taxonomy" id="1401328"/>
    <lineage>
        <taxon>Bacteria</taxon>
        <taxon>Pseudomonadati</taxon>
        <taxon>Pseudomonadota</taxon>
        <taxon>Alphaproteobacteria</taxon>
        <taxon>Rhodospirillales</taxon>
        <taxon>Rhodospirillaceae</taxon>
        <taxon>Candidatus Endolissoclinum</taxon>
    </lineage>
</organism>
<name>V9TWE4_9PROT</name>
<sequence>MNFEESKMQKELKAKCNKELEKWRFKILTIFAFLFVCGINGLISRYVLAAEEINLYSSRHYDQDERLYSDFEKQTGIVINRIEGDADELIQRIKNEGRNSPADILLTVDAGRLWRASSMGIFQPVHSNFLNSRIPVHLRHPDGLWYGFSQRARIIFYDKSRVSPLQLQNYNALAEPSLKGMVCTRSSSNVYMLSLMSAQIEHAGRDGARNWAAGVYKNLARSPQGSDTDQLRAIASGQCGVTLANTYYFVRALRNEVDGINKDNIAKIGWIFPNQDTTGAHINISGAGVISTAPNRKNAIKFMEYLASDSAQEYFSSDNDEYPVVPGVGISCALSKLGIFRQDIMNLSKLGEHQSLAQQLYDEVGYD</sequence>
<keyword evidence="3" id="KW-0479">Metal-binding</keyword>
<reference evidence="4 5" key="1">
    <citation type="journal article" date="2013" name="PLoS ONE">
        <title>Bacterial endosymbiosis in a chordate host: long-term co-evolution and conservation of secondary metabolism.</title>
        <authorList>
            <person name="Kwan J.C."/>
            <person name="Schmidt E.W."/>
        </authorList>
    </citation>
    <scope>NUCLEOTIDE SEQUENCE [LARGE SCALE GENOMIC DNA]</scope>
    <source>
        <strain evidence="5">faulkneri L5</strain>
    </source>
</reference>
<dbReference type="Gene3D" id="3.40.190.10">
    <property type="entry name" value="Periplasmic binding protein-like II"/>
    <property type="match status" value="2"/>
</dbReference>
<dbReference type="InterPro" id="IPR026045">
    <property type="entry name" value="Ferric-bd"/>
</dbReference>
<dbReference type="GO" id="GO:0046872">
    <property type="term" value="F:metal ion binding"/>
    <property type="evidence" value="ECO:0007669"/>
    <property type="project" value="UniProtKB-KW"/>
</dbReference>
<dbReference type="AlphaFoldDB" id="V9TWE4"/>
<dbReference type="PANTHER" id="PTHR30006">
    <property type="entry name" value="THIAMINE-BINDING PERIPLASMIC PROTEIN-RELATED"/>
    <property type="match status" value="1"/>
</dbReference>
<dbReference type="Proteomes" id="UP000018700">
    <property type="component" value="Chromosome"/>
</dbReference>
<dbReference type="SUPFAM" id="SSF53850">
    <property type="entry name" value="Periplasmic binding protein-like II"/>
    <property type="match status" value="1"/>
</dbReference>
<evidence type="ECO:0000256" key="1">
    <source>
        <dbReference type="ARBA" id="ARBA00008520"/>
    </source>
</evidence>
<dbReference type="eggNOG" id="COG1840">
    <property type="taxonomic scope" value="Bacteria"/>
</dbReference>
<feature type="binding site" evidence="3">
    <location>
        <position position="60"/>
    </location>
    <ligand>
        <name>Fe cation</name>
        <dbReference type="ChEBI" id="CHEBI:24875"/>
    </ligand>
</feature>
<keyword evidence="5" id="KW-1185">Reference proteome</keyword>
<dbReference type="PATRIC" id="fig|1401328.3.peg.415"/>
<dbReference type="EMBL" id="CP006745">
    <property type="protein sequence ID" value="AHC73645.1"/>
    <property type="molecule type" value="Genomic_DNA"/>
</dbReference>
<dbReference type="Pfam" id="PF13343">
    <property type="entry name" value="SBP_bac_6"/>
    <property type="match status" value="1"/>
</dbReference>
<keyword evidence="2" id="KW-0732">Signal</keyword>
<evidence type="ECO:0000313" key="4">
    <source>
        <dbReference type="EMBL" id="AHC73645.1"/>
    </source>
</evidence>
<gene>
    <name evidence="4" type="primary">futA1</name>
    <name evidence="4" type="ORF">P856_426</name>
</gene>